<proteinExistence type="predicted"/>
<reference evidence="2" key="1">
    <citation type="submission" date="2016-10" db="EMBL/GenBank/DDBJ databases">
        <authorList>
            <person name="Varghese N."/>
            <person name="Submissions S."/>
        </authorList>
    </citation>
    <scope>NUCLEOTIDE SEQUENCE [LARGE SCALE GENOMIC DNA]</scope>
    <source>
        <strain evidence="2">CGMCC 1.7738</strain>
    </source>
</reference>
<sequence>MTTNISLDGRTVVAVENDGGEVGSDTRMTFTQDGSRLSATYSGGDVVEGHLVGTLVDGEWDVRYVQLNREGETATGHSVGSVEEGSDGRVRIEDEWEWESKPGGGRSVLEEVRE</sequence>
<evidence type="ECO:0000313" key="2">
    <source>
        <dbReference type="Proteomes" id="UP000199607"/>
    </source>
</evidence>
<name>A0A1I4CYX5_9EURY</name>
<dbReference type="RefSeq" id="WP_089867577.1">
    <property type="nucleotide sequence ID" value="NZ_FOTC01000001.1"/>
</dbReference>
<dbReference type="Pfam" id="PF26421">
    <property type="entry name" value="Avidin_like"/>
    <property type="match status" value="1"/>
</dbReference>
<accession>A0A1I4CYX5</accession>
<dbReference type="EMBL" id="FOTC01000001">
    <property type="protein sequence ID" value="SFK85417.1"/>
    <property type="molecule type" value="Genomic_DNA"/>
</dbReference>
<evidence type="ECO:0000313" key="1">
    <source>
        <dbReference type="EMBL" id="SFK85417.1"/>
    </source>
</evidence>
<keyword evidence="2" id="KW-1185">Reference proteome</keyword>
<dbReference type="Proteomes" id="UP000199607">
    <property type="component" value="Unassembled WGS sequence"/>
</dbReference>
<dbReference type="STRING" id="553466.SAMN04487950_1445"/>
<gene>
    <name evidence="1" type="ORF">SAMN04487950_1445</name>
</gene>
<protein>
    <submittedName>
        <fullName evidence="1">Uncharacterized protein</fullName>
    </submittedName>
</protein>
<organism evidence="1 2">
    <name type="scientific">Halogranum rubrum</name>
    <dbReference type="NCBI Taxonomy" id="553466"/>
    <lineage>
        <taxon>Archaea</taxon>
        <taxon>Methanobacteriati</taxon>
        <taxon>Methanobacteriota</taxon>
        <taxon>Stenosarchaea group</taxon>
        <taxon>Halobacteria</taxon>
        <taxon>Halobacteriales</taxon>
        <taxon>Haloferacaceae</taxon>
    </lineage>
</organism>
<dbReference type="InterPro" id="IPR058595">
    <property type="entry name" value="Avidin-like"/>
</dbReference>
<dbReference type="AlphaFoldDB" id="A0A1I4CYX5"/>